<feature type="region of interest" description="Disordered" evidence="1">
    <location>
        <begin position="110"/>
        <end position="132"/>
    </location>
</feature>
<evidence type="ECO:0000313" key="2">
    <source>
        <dbReference type="EMBL" id="KXN65458.1"/>
    </source>
</evidence>
<evidence type="ECO:0000256" key="1">
    <source>
        <dbReference type="SAM" id="MobiDB-lite"/>
    </source>
</evidence>
<gene>
    <name evidence="2" type="ORF">CONCODRAFT_12937</name>
</gene>
<name>A0A137NRU3_CONC2</name>
<dbReference type="EMBL" id="KQ964876">
    <property type="protein sequence ID" value="KXN65458.1"/>
    <property type="molecule type" value="Genomic_DNA"/>
</dbReference>
<accession>A0A137NRU3</accession>
<keyword evidence="3" id="KW-1185">Reference proteome</keyword>
<dbReference type="Proteomes" id="UP000070444">
    <property type="component" value="Unassembled WGS sequence"/>
</dbReference>
<evidence type="ECO:0000313" key="3">
    <source>
        <dbReference type="Proteomes" id="UP000070444"/>
    </source>
</evidence>
<proteinExistence type="predicted"/>
<dbReference type="AlphaFoldDB" id="A0A137NRU3"/>
<sequence length="132" mass="13640">LNRRLISLSDLNQLVKYAAQNGGVFNSPSTTSTTITVNGGAGGSSYRKTETNVVPSVNGIQTPVTTSTDYYTSPPDANGVSTTYLNGKPISTTSGGSPNFGANYGNPFINNLFGGRPQPQGIPNGNSPQLSP</sequence>
<protein>
    <submittedName>
        <fullName evidence="2">Uncharacterized protein</fullName>
    </submittedName>
</protein>
<feature type="compositionally biased region" description="Polar residues" evidence="1">
    <location>
        <begin position="121"/>
        <end position="132"/>
    </location>
</feature>
<organism evidence="2 3">
    <name type="scientific">Conidiobolus coronatus (strain ATCC 28846 / CBS 209.66 / NRRL 28638)</name>
    <name type="common">Delacroixia coronata</name>
    <dbReference type="NCBI Taxonomy" id="796925"/>
    <lineage>
        <taxon>Eukaryota</taxon>
        <taxon>Fungi</taxon>
        <taxon>Fungi incertae sedis</taxon>
        <taxon>Zoopagomycota</taxon>
        <taxon>Entomophthoromycotina</taxon>
        <taxon>Entomophthoromycetes</taxon>
        <taxon>Entomophthorales</taxon>
        <taxon>Ancylistaceae</taxon>
        <taxon>Conidiobolus</taxon>
    </lineage>
</organism>
<reference evidence="2 3" key="1">
    <citation type="journal article" date="2015" name="Genome Biol. Evol.">
        <title>Phylogenomic analyses indicate that early fungi evolved digesting cell walls of algal ancestors of land plants.</title>
        <authorList>
            <person name="Chang Y."/>
            <person name="Wang S."/>
            <person name="Sekimoto S."/>
            <person name="Aerts A.L."/>
            <person name="Choi C."/>
            <person name="Clum A."/>
            <person name="LaButti K.M."/>
            <person name="Lindquist E.A."/>
            <person name="Yee Ngan C."/>
            <person name="Ohm R.A."/>
            <person name="Salamov A.A."/>
            <person name="Grigoriev I.V."/>
            <person name="Spatafora J.W."/>
            <person name="Berbee M.L."/>
        </authorList>
    </citation>
    <scope>NUCLEOTIDE SEQUENCE [LARGE SCALE GENOMIC DNA]</scope>
    <source>
        <strain evidence="2 3">NRRL 28638</strain>
    </source>
</reference>
<feature type="non-terminal residue" evidence="2">
    <location>
        <position position="1"/>
    </location>
</feature>